<gene>
    <name evidence="2" type="ORF">OFUS_LOCUS16707</name>
</gene>
<evidence type="ECO:0000256" key="1">
    <source>
        <dbReference type="SAM" id="MobiDB-lite"/>
    </source>
</evidence>
<dbReference type="EMBL" id="CAIIXF020000008">
    <property type="protein sequence ID" value="CAH1791650.1"/>
    <property type="molecule type" value="Genomic_DNA"/>
</dbReference>
<evidence type="ECO:0000313" key="3">
    <source>
        <dbReference type="Proteomes" id="UP000749559"/>
    </source>
</evidence>
<proteinExistence type="predicted"/>
<dbReference type="Proteomes" id="UP000749559">
    <property type="component" value="Unassembled WGS sequence"/>
</dbReference>
<feature type="non-terminal residue" evidence="2">
    <location>
        <position position="1"/>
    </location>
</feature>
<dbReference type="AlphaFoldDB" id="A0A8J1XXF3"/>
<name>A0A8J1XXF3_OWEFU</name>
<feature type="compositionally biased region" description="Low complexity" evidence="1">
    <location>
        <begin position="89"/>
        <end position="108"/>
    </location>
</feature>
<keyword evidence="3" id="KW-1185">Reference proteome</keyword>
<accession>A0A8J1XXF3</accession>
<feature type="compositionally biased region" description="Basic and acidic residues" evidence="1">
    <location>
        <begin position="58"/>
        <end position="73"/>
    </location>
</feature>
<evidence type="ECO:0000313" key="2">
    <source>
        <dbReference type="EMBL" id="CAH1791650.1"/>
    </source>
</evidence>
<protein>
    <submittedName>
        <fullName evidence="2">Uncharacterized protein</fullName>
    </submittedName>
</protein>
<comment type="caution">
    <text evidence="2">The sequence shown here is derived from an EMBL/GenBank/DDBJ whole genome shotgun (WGS) entry which is preliminary data.</text>
</comment>
<reference evidence="2" key="1">
    <citation type="submission" date="2022-03" db="EMBL/GenBank/DDBJ databases">
        <authorList>
            <person name="Martin C."/>
        </authorList>
    </citation>
    <scope>NUCLEOTIDE SEQUENCE</scope>
</reference>
<organism evidence="2 3">
    <name type="scientific">Owenia fusiformis</name>
    <name type="common">Polychaete worm</name>
    <dbReference type="NCBI Taxonomy" id="6347"/>
    <lineage>
        <taxon>Eukaryota</taxon>
        <taxon>Metazoa</taxon>
        <taxon>Spiralia</taxon>
        <taxon>Lophotrochozoa</taxon>
        <taxon>Annelida</taxon>
        <taxon>Polychaeta</taxon>
        <taxon>Sedentaria</taxon>
        <taxon>Canalipalpata</taxon>
        <taxon>Sabellida</taxon>
        <taxon>Oweniida</taxon>
        <taxon>Oweniidae</taxon>
        <taxon>Owenia</taxon>
    </lineage>
</organism>
<sequence length="108" mass="12443">IPKNLDKTNNCKRNHSVILENQNKYFGISKQRDYFLEMSQMAQAQLKAPYFRDASTQTEDHAKKEPESEEKVLPDAPTDGEPPVKRHLTTNSTYTYTLSTNNTTDTLY</sequence>
<feature type="region of interest" description="Disordered" evidence="1">
    <location>
        <begin position="51"/>
        <end position="108"/>
    </location>
</feature>